<dbReference type="EC" id="6.3.4.19" evidence="8"/>
<evidence type="ECO:0000256" key="3">
    <source>
        <dbReference type="ARBA" id="ARBA00022598"/>
    </source>
</evidence>
<accession>A0A078M5K8</accession>
<comment type="domain">
    <text evidence="8">The N-terminal region contains the highly conserved SGGXDS motif, predicted to be a P-loop motif involved in ATP binding.</text>
</comment>
<dbReference type="InterPro" id="IPR011063">
    <property type="entry name" value="TilS/TtcA_N"/>
</dbReference>
<evidence type="ECO:0000256" key="2">
    <source>
        <dbReference type="ARBA" id="ARBA00022490"/>
    </source>
</evidence>
<dbReference type="GO" id="GO:0006400">
    <property type="term" value="P:tRNA modification"/>
    <property type="evidence" value="ECO:0007669"/>
    <property type="project" value="UniProtKB-UniRule"/>
</dbReference>
<dbReference type="GO" id="GO:0032267">
    <property type="term" value="F:tRNA(Ile)-lysidine synthase activity"/>
    <property type="evidence" value="ECO:0007669"/>
    <property type="project" value="UniProtKB-EC"/>
</dbReference>
<dbReference type="PANTHER" id="PTHR43033:SF1">
    <property type="entry name" value="TRNA(ILE)-LYSIDINE SYNTHASE-RELATED"/>
    <property type="match status" value="1"/>
</dbReference>
<proteinExistence type="inferred from homology"/>
<name>A0A078M5K8_9STAP</name>
<dbReference type="PANTHER" id="PTHR43033">
    <property type="entry name" value="TRNA(ILE)-LYSIDINE SYNTHASE-RELATED"/>
    <property type="match status" value="1"/>
</dbReference>
<evidence type="ECO:0000256" key="4">
    <source>
        <dbReference type="ARBA" id="ARBA00022694"/>
    </source>
</evidence>
<feature type="domain" description="Lysidine-tRNA(Ile) synthetase C-terminal" evidence="9">
    <location>
        <begin position="341"/>
        <end position="409"/>
    </location>
</feature>
<dbReference type="EMBL" id="CCSE01000001">
    <property type="protein sequence ID" value="CEA02703.1"/>
    <property type="molecule type" value="Genomic_DNA"/>
</dbReference>
<dbReference type="NCBIfam" id="TIGR02433">
    <property type="entry name" value="lysidine_TilS_C"/>
    <property type="match status" value="1"/>
</dbReference>
<gene>
    <name evidence="8 10" type="primary">tilS</name>
    <name evidence="10" type="ORF">BN1048_01812</name>
</gene>
<comment type="subcellular location">
    <subcellularLocation>
        <location evidence="1 8">Cytoplasm</location>
    </subcellularLocation>
</comment>
<dbReference type="InterPro" id="IPR012094">
    <property type="entry name" value="tRNA_Ile_lys_synt"/>
</dbReference>
<dbReference type="AlphaFoldDB" id="A0A078M5K8"/>
<dbReference type="SUPFAM" id="SSF52402">
    <property type="entry name" value="Adenine nucleotide alpha hydrolases-like"/>
    <property type="match status" value="1"/>
</dbReference>
<dbReference type="GO" id="GO:0005737">
    <property type="term" value="C:cytoplasm"/>
    <property type="evidence" value="ECO:0007669"/>
    <property type="project" value="UniProtKB-SubCell"/>
</dbReference>
<dbReference type="RefSeq" id="WP_052108932.1">
    <property type="nucleotide sequence ID" value="NZ_CCSE01000001.1"/>
</dbReference>
<keyword evidence="3 8" id="KW-0436">Ligase</keyword>
<evidence type="ECO:0000256" key="8">
    <source>
        <dbReference type="HAMAP-Rule" id="MF_01161"/>
    </source>
</evidence>
<dbReference type="InterPro" id="IPR012795">
    <property type="entry name" value="tRNA_Ile_lys_synt_N"/>
</dbReference>
<evidence type="ECO:0000256" key="6">
    <source>
        <dbReference type="ARBA" id="ARBA00022840"/>
    </source>
</evidence>
<evidence type="ECO:0000313" key="11">
    <source>
        <dbReference type="Proteomes" id="UP000044136"/>
    </source>
</evidence>
<evidence type="ECO:0000256" key="1">
    <source>
        <dbReference type="ARBA" id="ARBA00004496"/>
    </source>
</evidence>
<comment type="similarity">
    <text evidence="8">Belongs to the tRNA(Ile)-lysidine synthase family.</text>
</comment>
<feature type="binding site" evidence="8">
    <location>
        <begin position="21"/>
        <end position="26"/>
    </location>
    <ligand>
        <name>ATP</name>
        <dbReference type="ChEBI" id="CHEBI:30616"/>
    </ligand>
</feature>
<protein>
    <recommendedName>
        <fullName evidence="8">tRNA(Ile)-lysidine synthase</fullName>
        <ecNumber evidence="8">6.3.4.19</ecNumber>
    </recommendedName>
    <alternativeName>
        <fullName evidence="8">tRNA(Ile)-2-lysyl-cytidine synthase</fullName>
    </alternativeName>
    <alternativeName>
        <fullName evidence="8">tRNA(Ile)-lysidine synthetase</fullName>
    </alternativeName>
</protein>
<reference evidence="10 11" key="1">
    <citation type="submission" date="2014-07" db="EMBL/GenBank/DDBJ databases">
        <authorList>
            <person name="Urmite Genomes Urmite Genomes"/>
        </authorList>
    </citation>
    <scope>NUCLEOTIDE SEQUENCE [LARGE SCALE GENOMIC DNA]</scope>
    <source>
        <strain evidence="10 11">13MG44_air</strain>
    </source>
</reference>
<sequence length="419" mass="47878">MMNLKINTAWSPEDDIALALSGGIDSMVLYHLLTREYKHTYRTLTVIHVNHNVRAASAEEEAYIERMTKTDGIRCETTVLNFTDGFSQDAGRVKRYEYFTLVLNRLNIKYLLMGHHQDDQYETIMQQLLTGRHLYGNLGIPAVRHAGSYTIVRPFYGISKTDIQKYQEYHKVRYFEDGSNKEDGYTRNYVRHHIIPAVKASSSLDIKQLDAVREDLNGFSDFAYDFAGDFIKKHHGRLPRKEYMQHSSVIRRYILTALLSGHDVRITRQSQNSLDELLSEGPAQTVFDAGGVKVHIEYDTFYAAHNAADTGETCISVESNGEFIYNDYHVTVNLCKSELPLTIRMKADGDKVYLKNTGTKKVSRLFIDKKIPAAERLKMPVVVNPSGIIIAVGTIYNIIEPSETRLLKITKEFNDDYPK</sequence>
<dbReference type="Gene3D" id="3.40.50.620">
    <property type="entry name" value="HUPs"/>
    <property type="match status" value="1"/>
</dbReference>
<dbReference type="CDD" id="cd01992">
    <property type="entry name" value="TilS_N"/>
    <property type="match status" value="1"/>
</dbReference>
<evidence type="ECO:0000256" key="5">
    <source>
        <dbReference type="ARBA" id="ARBA00022741"/>
    </source>
</evidence>
<comment type="function">
    <text evidence="8">Ligates lysine onto the cytidine present at position 34 of the AUA codon-specific tRNA(Ile) that contains the anticodon CAU, in an ATP-dependent manner. Cytidine is converted to lysidine, thus changing the amino acid specificity of the tRNA from methionine to isoleucine.</text>
</comment>
<dbReference type="NCBIfam" id="TIGR02432">
    <property type="entry name" value="lysidine_TilS_N"/>
    <property type="match status" value="1"/>
</dbReference>
<keyword evidence="2 8" id="KW-0963">Cytoplasm</keyword>
<organism evidence="10 11">
    <name type="scientific">Jeotgalicoccus saudimassiliensis</name>
    <dbReference type="NCBI Taxonomy" id="1461582"/>
    <lineage>
        <taxon>Bacteria</taxon>
        <taxon>Bacillati</taxon>
        <taxon>Bacillota</taxon>
        <taxon>Bacilli</taxon>
        <taxon>Bacillales</taxon>
        <taxon>Staphylococcaceae</taxon>
        <taxon>Jeotgalicoccus</taxon>
    </lineage>
</organism>
<dbReference type="SUPFAM" id="SSF56037">
    <property type="entry name" value="PheT/TilS domain"/>
    <property type="match status" value="1"/>
</dbReference>
<keyword evidence="6 8" id="KW-0067">ATP-binding</keyword>
<dbReference type="SMART" id="SM00977">
    <property type="entry name" value="TilS_C"/>
    <property type="match status" value="1"/>
</dbReference>
<dbReference type="eggNOG" id="COG0037">
    <property type="taxonomic scope" value="Bacteria"/>
</dbReference>
<dbReference type="Pfam" id="PF11734">
    <property type="entry name" value="TilS_C"/>
    <property type="match status" value="1"/>
</dbReference>
<comment type="catalytic activity">
    <reaction evidence="7 8">
        <text>cytidine(34) in tRNA(Ile2) + L-lysine + ATP = lysidine(34) in tRNA(Ile2) + AMP + diphosphate + H(+)</text>
        <dbReference type="Rhea" id="RHEA:43744"/>
        <dbReference type="Rhea" id="RHEA-COMP:10625"/>
        <dbReference type="Rhea" id="RHEA-COMP:10670"/>
        <dbReference type="ChEBI" id="CHEBI:15378"/>
        <dbReference type="ChEBI" id="CHEBI:30616"/>
        <dbReference type="ChEBI" id="CHEBI:32551"/>
        <dbReference type="ChEBI" id="CHEBI:33019"/>
        <dbReference type="ChEBI" id="CHEBI:82748"/>
        <dbReference type="ChEBI" id="CHEBI:83665"/>
        <dbReference type="ChEBI" id="CHEBI:456215"/>
        <dbReference type="EC" id="6.3.4.19"/>
    </reaction>
</comment>
<dbReference type="HOGENOM" id="CLU_018869_0_2_9"/>
<dbReference type="InterPro" id="IPR014729">
    <property type="entry name" value="Rossmann-like_a/b/a_fold"/>
</dbReference>
<keyword evidence="11" id="KW-1185">Reference proteome</keyword>
<evidence type="ECO:0000259" key="9">
    <source>
        <dbReference type="SMART" id="SM00977"/>
    </source>
</evidence>
<dbReference type="InterPro" id="IPR012796">
    <property type="entry name" value="Lysidine-tRNA-synth_C"/>
</dbReference>
<evidence type="ECO:0000313" key="10">
    <source>
        <dbReference type="EMBL" id="CEA02703.1"/>
    </source>
</evidence>
<dbReference type="OrthoDB" id="9807403at2"/>
<dbReference type="GO" id="GO:0005524">
    <property type="term" value="F:ATP binding"/>
    <property type="evidence" value="ECO:0007669"/>
    <property type="project" value="UniProtKB-UniRule"/>
</dbReference>
<dbReference type="HAMAP" id="MF_01161">
    <property type="entry name" value="tRNA_Ile_lys_synt"/>
    <property type="match status" value="1"/>
</dbReference>
<keyword evidence="4 8" id="KW-0819">tRNA processing</keyword>
<evidence type="ECO:0000256" key="7">
    <source>
        <dbReference type="ARBA" id="ARBA00048539"/>
    </source>
</evidence>
<dbReference type="Proteomes" id="UP000044136">
    <property type="component" value="Unassembled WGS sequence"/>
</dbReference>
<keyword evidence="5 8" id="KW-0547">Nucleotide-binding</keyword>
<dbReference type="STRING" id="1461582.BN1048_01812"/>
<dbReference type="Pfam" id="PF01171">
    <property type="entry name" value="ATP_bind_3"/>
    <property type="match status" value="1"/>
</dbReference>